<feature type="region of interest" description="Disordered" evidence="5">
    <location>
        <begin position="317"/>
        <end position="350"/>
    </location>
</feature>
<evidence type="ECO:0000256" key="1">
    <source>
        <dbReference type="ARBA" id="ARBA00004141"/>
    </source>
</evidence>
<dbReference type="InterPro" id="IPR050186">
    <property type="entry name" value="TPT_transporter"/>
</dbReference>
<dbReference type="GO" id="GO:0055085">
    <property type="term" value="P:transmembrane transport"/>
    <property type="evidence" value="ECO:0000318"/>
    <property type="project" value="GO_Central"/>
</dbReference>
<feature type="transmembrane region" description="Helical" evidence="6">
    <location>
        <begin position="217"/>
        <end position="237"/>
    </location>
</feature>
<dbReference type="GO" id="GO:0015297">
    <property type="term" value="F:antiporter activity"/>
    <property type="evidence" value="ECO:0000318"/>
    <property type="project" value="GO_Central"/>
</dbReference>
<reference evidence="8" key="1">
    <citation type="submission" date="2006-10" db="EMBL/GenBank/DDBJ databases">
        <authorList>
            <person name="Amadeo P."/>
            <person name="Zhao Q."/>
            <person name="Wortman J."/>
            <person name="Fraser-Liggett C."/>
            <person name="Carlton J."/>
        </authorList>
    </citation>
    <scope>NUCLEOTIDE SEQUENCE</scope>
    <source>
        <strain evidence="8">G3</strain>
    </source>
</reference>
<dbReference type="PANTHER" id="PTHR11132">
    <property type="entry name" value="SOLUTE CARRIER FAMILY 35"/>
    <property type="match status" value="1"/>
</dbReference>
<feature type="transmembrane region" description="Helical" evidence="6">
    <location>
        <begin position="32"/>
        <end position="50"/>
    </location>
</feature>
<dbReference type="eggNOG" id="KOG1441">
    <property type="taxonomic scope" value="Eukaryota"/>
</dbReference>
<dbReference type="SMR" id="A2EUH5"/>
<evidence type="ECO:0000256" key="3">
    <source>
        <dbReference type="ARBA" id="ARBA00022989"/>
    </source>
</evidence>
<evidence type="ECO:0000256" key="5">
    <source>
        <dbReference type="SAM" id="MobiDB-lite"/>
    </source>
</evidence>
<dbReference type="Pfam" id="PF03151">
    <property type="entry name" value="TPT"/>
    <property type="match status" value="1"/>
</dbReference>
<dbReference type="STRING" id="5722.A2EUH5"/>
<dbReference type="RefSeq" id="XP_001315900.1">
    <property type="nucleotide sequence ID" value="XM_001315865.1"/>
</dbReference>
<dbReference type="InterPro" id="IPR004853">
    <property type="entry name" value="Sugar_P_trans_dom"/>
</dbReference>
<proteinExistence type="predicted"/>
<dbReference type="GO" id="GO:0005794">
    <property type="term" value="C:Golgi apparatus"/>
    <property type="evidence" value="ECO:0000318"/>
    <property type="project" value="GO_Central"/>
</dbReference>
<accession>A2EUH5</accession>
<feature type="transmembrane region" description="Helical" evidence="6">
    <location>
        <begin position="173"/>
        <end position="197"/>
    </location>
</feature>
<dbReference type="VEuPathDB" id="TrichDB:TVAGG3_0363470"/>
<sequence>MQLGTQFWIIASIVFSTSLITLNKTLKNVYQFNYPVALSTFHFICTWALLEVMCRMNLFERATTVPQNARWINAFVNVSGIVFMNFNLLINSMGFYQLSKLCCIPVIVLANYVIYSKKTPFRTLCCLAVLLCGIALFSVNDVTINLLGSIYAVIAVCFTTASQMSTNVYSNRFQVFGSAMQHITAIPMIVFAGISTLCLETFGEKSFLKHDYQPVEIILILLTGLLAVGANIAAFALIGKTSAVTYQVVGHAKTILIFAIGLIFIDRNDGATKEQTIKKIIGLLFGLGGTITYTVFELDDKKRERLQKEITKREEEDHLETLLNNSEDDNVLTNETFPESDKKLEDVENE</sequence>
<keyword evidence="2 6" id="KW-0812">Transmembrane</keyword>
<feature type="transmembrane region" description="Helical" evidence="6">
    <location>
        <begin position="244"/>
        <end position="265"/>
    </location>
</feature>
<feature type="transmembrane region" description="Helical" evidence="6">
    <location>
        <begin position="7"/>
        <end position="26"/>
    </location>
</feature>
<keyword evidence="9" id="KW-1185">Reference proteome</keyword>
<feature type="transmembrane region" description="Helical" evidence="6">
    <location>
        <begin position="121"/>
        <end position="138"/>
    </location>
</feature>
<dbReference type="AlphaFoldDB" id="A2EUH5"/>
<gene>
    <name evidence="8" type="ORF">TVAG_031760</name>
</gene>
<keyword evidence="4 6" id="KW-0472">Membrane</keyword>
<evidence type="ECO:0000256" key="6">
    <source>
        <dbReference type="SAM" id="Phobius"/>
    </source>
</evidence>
<feature type="transmembrane region" description="Helical" evidence="6">
    <location>
        <begin position="71"/>
        <end position="90"/>
    </location>
</feature>
<comment type="subcellular location">
    <subcellularLocation>
        <location evidence="1">Membrane</location>
        <topology evidence="1">Multi-pass membrane protein</topology>
    </subcellularLocation>
</comment>
<feature type="compositionally biased region" description="Basic and acidic residues" evidence="5">
    <location>
        <begin position="339"/>
        <end position="350"/>
    </location>
</feature>
<evidence type="ECO:0000313" key="9">
    <source>
        <dbReference type="Proteomes" id="UP000001542"/>
    </source>
</evidence>
<dbReference type="EMBL" id="DS113497">
    <property type="protein sequence ID" value="EAY03677.1"/>
    <property type="molecule type" value="Genomic_DNA"/>
</dbReference>
<evidence type="ECO:0000256" key="2">
    <source>
        <dbReference type="ARBA" id="ARBA00022692"/>
    </source>
</evidence>
<dbReference type="OrthoDB" id="5547497at2759"/>
<evidence type="ECO:0000259" key="7">
    <source>
        <dbReference type="Pfam" id="PF03151"/>
    </source>
</evidence>
<dbReference type="VEuPathDB" id="TrichDB:TVAG_031760"/>
<feature type="transmembrane region" description="Helical" evidence="6">
    <location>
        <begin position="144"/>
        <end position="161"/>
    </location>
</feature>
<reference evidence="8" key="2">
    <citation type="journal article" date="2007" name="Science">
        <title>Draft genome sequence of the sexually transmitted pathogen Trichomonas vaginalis.</title>
        <authorList>
            <person name="Carlton J.M."/>
            <person name="Hirt R.P."/>
            <person name="Silva J.C."/>
            <person name="Delcher A.L."/>
            <person name="Schatz M."/>
            <person name="Zhao Q."/>
            <person name="Wortman J.R."/>
            <person name="Bidwell S.L."/>
            <person name="Alsmark U.C.M."/>
            <person name="Besteiro S."/>
            <person name="Sicheritz-Ponten T."/>
            <person name="Noel C.J."/>
            <person name="Dacks J.B."/>
            <person name="Foster P.G."/>
            <person name="Simillion C."/>
            <person name="Van de Peer Y."/>
            <person name="Miranda-Saavedra D."/>
            <person name="Barton G.J."/>
            <person name="Westrop G.D."/>
            <person name="Mueller S."/>
            <person name="Dessi D."/>
            <person name="Fiori P.L."/>
            <person name="Ren Q."/>
            <person name="Paulsen I."/>
            <person name="Zhang H."/>
            <person name="Bastida-Corcuera F.D."/>
            <person name="Simoes-Barbosa A."/>
            <person name="Brown M.T."/>
            <person name="Hayes R.D."/>
            <person name="Mukherjee M."/>
            <person name="Okumura C.Y."/>
            <person name="Schneider R."/>
            <person name="Smith A.J."/>
            <person name="Vanacova S."/>
            <person name="Villalvazo M."/>
            <person name="Haas B.J."/>
            <person name="Pertea M."/>
            <person name="Feldblyum T.V."/>
            <person name="Utterback T.R."/>
            <person name="Shu C.L."/>
            <person name="Osoegawa K."/>
            <person name="de Jong P.J."/>
            <person name="Hrdy I."/>
            <person name="Horvathova L."/>
            <person name="Zubacova Z."/>
            <person name="Dolezal P."/>
            <person name="Malik S.B."/>
            <person name="Logsdon J.M. Jr."/>
            <person name="Henze K."/>
            <person name="Gupta A."/>
            <person name="Wang C.C."/>
            <person name="Dunne R.L."/>
            <person name="Upcroft J.A."/>
            <person name="Upcroft P."/>
            <person name="White O."/>
            <person name="Salzberg S.L."/>
            <person name="Tang P."/>
            <person name="Chiu C.-H."/>
            <person name="Lee Y.-S."/>
            <person name="Embley T.M."/>
            <person name="Coombs G.H."/>
            <person name="Mottram J.C."/>
            <person name="Tachezy J."/>
            <person name="Fraser-Liggett C.M."/>
            <person name="Johnson P.J."/>
        </authorList>
    </citation>
    <scope>NUCLEOTIDE SEQUENCE [LARGE SCALE GENOMIC DNA]</scope>
    <source>
        <strain evidence="8">G3</strain>
    </source>
</reference>
<dbReference type="OMA" id="MTFFLKW"/>
<feature type="transmembrane region" description="Helical" evidence="6">
    <location>
        <begin position="96"/>
        <end position="114"/>
    </location>
</feature>
<keyword evidence="3 6" id="KW-1133">Transmembrane helix</keyword>
<dbReference type="Proteomes" id="UP000001542">
    <property type="component" value="Unassembled WGS sequence"/>
</dbReference>
<dbReference type="GO" id="GO:0005338">
    <property type="term" value="F:nucleotide-sugar transmembrane transporter activity"/>
    <property type="evidence" value="ECO:0000318"/>
    <property type="project" value="GO_Central"/>
</dbReference>
<dbReference type="GO" id="GO:0016020">
    <property type="term" value="C:membrane"/>
    <property type="evidence" value="ECO:0007669"/>
    <property type="project" value="UniProtKB-SubCell"/>
</dbReference>
<feature type="transmembrane region" description="Helical" evidence="6">
    <location>
        <begin position="277"/>
        <end position="296"/>
    </location>
</feature>
<name>A2EUH5_TRIV3</name>
<dbReference type="KEGG" id="tva:4761523"/>
<feature type="domain" description="Sugar phosphate transporter" evidence="7">
    <location>
        <begin position="16"/>
        <end position="293"/>
    </location>
</feature>
<dbReference type="InParanoid" id="A2EUH5"/>
<organism evidence="8 9">
    <name type="scientific">Trichomonas vaginalis (strain ATCC PRA-98 / G3)</name>
    <dbReference type="NCBI Taxonomy" id="412133"/>
    <lineage>
        <taxon>Eukaryota</taxon>
        <taxon>Metamonada</taxon>
        <taxon>Parabasalia</taxon>
        <taxon>Trichomonadida</taxon>
        <taxon>Trichomonadidae</taxon>
        <taxon>Trichomonas</taxon>
    </lineage>
</organism>
<evidence type="ECO:0000256" key="4">
    <source>
        <dbReference type="ARBA" id="ARBA00023136"/>
    </source>
</evidence>
<evidence type="ECO:0000313" key="8">
    <source>
        <dbReference type="EMBL" id="EAY03677.1"/>
    </source>
</evidence>
<protein>
    <submittedName>
        <fullName evidence="8">Transmembrane protein, putative</fullName>
    </submittedName>
</protein>